<evidence type="ECO:0000313" key="1">
    <source>
        <dbReference type="EMBL" id="TFK15023.1"/>
    </source>
</evidence>
<reference evidence="1 2" key="1">
    <citation type="submission" date="2019-04" db="EMBL/GenBank/DDBJ databases">
        <title>Draft genome of the big-headed turtle Platysternon megacephalum.</title>
        <authorList>
            <person name="Gong S."/>
        </authorList>
    </citation>
    <scope>NUCLEOTIDE SEQUENCE [LARGE SCALE GENOMIC DNA]</scope>
    <source>
        <strain evidence="1">DO16091913</strain>
        <tissue evidence="1">Muscle</tissue>
    </source>
</reference>
<comment type="caution">
    <text evidence="1">The sequence shown here is derived from an EMBL/GenBank/DDBJ whole genome shotgun (WGS) entry which is preliminary data.</text>
</comment>
<protein>
    <submittedName>
        <fullName evidence="1">Carbohydrate sulfotransferase 14</fullName>
    </submittedName>
</protein>
<dbReference type="AlphaFoldDB" id="A0A4D9F3A2"/>
<dbReference type="EMBL" id="QXTE01000006">
    <property type="protein sequence ID" value="TFK15023.1"/>
    <property type="molecule type" value="Genomic_DNA"/>
</dbReference>
<keyword evidence="1" id="KW-0808">Transferase</keyword>
<accession>A0A4D9F3A2</accession>
<organism evidence="1 2">
    <name type="scientific">Platysternon megacephalum</name>
    <name type="common">big-headed turtle</name>
    <dbReference type="NCBI Taxonomy" id="55544"/>
    <lineage>
        <taxon>Eukaryota</taxon>
        <taxon>Metazoa</taxon>
        <taxon>Chordata</taxon>
        <taxon>Craniata</taxon>
        <taxon>Vertebrata</taxon>
        <taxon>Euteleostomi</taxon>
        <taxon>Archelosauria</taxon>
        <taxon>Testudinata</taxon>
        <taxon>Testudines</taxon>
        <taxon>Cryptodira</taxon>
        <taxon>Durocryptodira</taxon>
        <taxon>Testudinoidea</taxon>
        <taxon>Platysternidae</taxon>
        <taxon>Platysternon</taxon>
    </lineage>
</organism>
<proteinExistence type="predicted"/>
<name>A0A4D9F3A2_9SAUR</name>
<dbReference type="GO" id="GO:0016740">
    <property type="term" value="F:transferase activity"/>
    <property type="evidence" value="ECO:0007669"/>
    <property type="project" value="UniProtKB-KW"/>
</dbReference>
<sequence length="109" mass="12495">MQKCLVSKWLPAMGLKPQLTSRNILFENNERPFSKWLPAEGHCGSGLCEQWEMAVILKKGSSLEFGWRPLYASLLKEKLSAMKNNWGEITINPKRKYSNSAVVQDFSEF</sequence>
<evidence type="ECO:0000313" key="2">
    <source>
        <dbReference type="Proteomes" id="UP000297703"/>
    </source>
</evidence>
<reference evidence="1 2" key="2">
    <citation type="submission" date="2019-04" db="EMBL/GenBank/DDBJ databases">
        <title>The genome sequence of big-headed turtle.</title>
        <authorList>
            <person name="Gong S."/>
        </authorList>
    </citation>
    <scope>NUCLEOTIDE SEQUENCE [LARGE SCALE GENOMIC DNA]</scope>
    <source>
        <strain evidence="1">DO16091913</strain>
        <tissue evidence="1">Muscle</tissue>
    </source>
</reference>
<dbReference type="Proteomes" id="UP000297703">
    <property type="component" value="Unassembled WGS sequence"/>
</dbReference>
<keyword evidence="2" id="KW-1185">Reference proteome</keyword>
<gene>
    <name evidence="1" type="ORF">DR999_PMT01298</name>
</gene>